<evidence type="ECO:0000313" key="1">
    <source>
        <dbReference type="EMBL" id="KAI7938693.1"/>
    </source>
</evidence>
<gene>
    <name evidence="1" type="ORF">MJO28_014272</name>
</gene>
<protein>
    <submittedName>
        <fullName evidence="1">Uncharacterized protein</fullName>
    </submittedName>
</protein>
<evidence type="ECO:0000313" key="2">
    <source>
        <dbReference type="Proteomes" id="UP001060170"/>
    </source>
</evidence>
<accession>A0ACC0DUU8</accession>
<proteinExistence type="predicted"/>
<dbReference type="Proteomes" id="UP001060170">
    <property type="component" value="Chromosome 15"/>
</dbReference>
<reference evidence="2" key="1">
    <citation type="journal article" date="2018" name="BMC Genomics">
        <title>Genomic insights into host adaptation between the wheat stripe rust pathogen (Puccinia striiformis f. sp. tritici) and the barley stripe rust pathogen (Puccinia striiformis f. sp. hordei).</title>
        <authorList>
            <person name="Xia C."/>
            <person name="Wang M."/>
            <person name="Yin C."/>
            <person name="Cornejo O.E."/>
            <person name="Hulbert S.H."/>
            <person name="Chen X."/>
        </authorList>
    </citation>
    <scope>NUCLEOTIDE SEQUENCE [LARGE SCALE GENOMIC DNA]</scope>
    <source>
        <strain evidence="2">93-210</strain>
    </source>
</reference>
<sequence>MSMIYLHSKDRCYPIPVPEPQAGPGSFSLFKEPHSPEIHLSLTNFVIPFTFIVVNRKDHSFAQAFKLLFGSIRA</sequence>
<reference evidence="1 2" key="3">
    <citation type="journal article" date="2022" name="Microbiol. Spectr.">
        <title>Folding features and dynamics of 3D genome architecture in plant fungal pathogens.</title>
        <authorList>
            <person name="Xia C."/>
        </authorList>
    </citation>
    <scope>NUCLEOTIDE SEQUENCE [LARGE SCALE GENOMIC DNA]</scope>
    <source>
        <strain evidence="1 2">93-210</strain>
    </source>
</reference>
<comment type="caution">
    <text evidence="1">The sequence shown here is derived from an EMBL/GenBank/DDBJ whole genome shotgun (WGS) entry which is preliminary data.</text>
</comment>
<organism evidence="1 2">
    <name type="scientific">Puccinia striiformis f. sp. tritici</name>
    <dbReference type="NCBI Taxonomy" id="168172"/>
    <lineage>
        <taxon>Eukaryota</taxon>
        <taxon>Fungi</taxon>
        <taxon>Dikarya</taxon>
        <taxon>Basidiomycota</taxon>
        <taxon>Pucciniomycotina</taxon>
        <taxon>Pucciniomycetes</taxon>
        <taxon>Pucciniales</taxon>
        <taxon>Pucciniaceae</taxon>
        <taxon>Puccinia</taxon>
    </lineage>
</organism>
<reference evidence="2" key="2">
    <citation type="journal article" date="2018" name="Mol. Plant Microbe Interact.">
        <title>Genome sequence resources for the wheat stripe rust pathogen (Puccinia striiformis f. sp. tritici) and the barley stripe rust pathogen (Puccinia striiformis f. sp. hordei).</title>
        <authorList>
            <person name="Xia C."/>
            <person name="Wang M."/>
            <person name="Yin C."/>
            <person name="Cornejo O.E."/>
            <person name="Hulbert S.H."/>
            <person name="Chen X."/>
        </authorList>
    </citation>
    <scope>NUCLEOTIDE SEQUENCE [LARGE SCALE GENOMIC DNA]</scope>
    <source>
        <strain evidence="2">93-210</strain>
    </source>
</reference>
<name>A0ACC0DUU8_9BASI</name>
<dbReference type="EMBL" id="CM045879">
    <property type="protein sequence ID" value="KAI7938693.1"/>
    <property type="molecule type" value="Genomic_DNA"/>
</dbReference>
<keyword evidence="2" id="KW-1185">Reference proteome</keyword>